<dbReference type="GO" id="GO:0022857">
    <property type="term" value="F:transmembrane transporter activity"/>
    <property type="evidence" value="ECO:0007669"/>
    <property type="project" value="TreeGrafter"/>
</dbReference>
<evidence type="ECO:0000256" key="7">
    <source>
        <dbReference type="ARBA" id="ARBA00023136"/>
    </source>
</evidence>
<evidence type="ECO:0000256" key="4">
    <source>
        <dbReference type="ARBA" id="ARBA00022519"/>
    </source>
</evidence>
<dbReference type="PANTHER" id="PTHR35011:SF10">
    <property type="entry name" value="TRAP TRANSPORTER SMALL PERMEASE PROTEIN"/>
    <property type="match status" value="1"/>
</dbReference>
<evidence type="ECO:0000256" key="9">
    <source>
        <dbReference type="SAM" id="Phobius"/>
    </source>
</evidence>
<feature type="domain" description="Tripartite ATP-independent periplasmic transporters DctQ component" evidence="10">
    <location>
        <begin position="33"/>
        <end position="163"/>
    </location>
</feature>
<feature type="transmembrane region" description="Helical" evidence="9">
    <location>
        <begin position="57"/>
        <end position="75"/>
    </location>
</feature>
<evidence type="ECO:0000259" key="10">
    <source>
        <dbReference type="Pfam" id="PF04290"/>
    </source>
</evidence>
<evidence type="ECO:0000256" key="5">
    <source>
        <dbReference type="ARBA" id="ARBA00022692"/>
    </source>
</evidence>
<feature type="transmembrane region" description="Helical" evidence="9">
    <location>
        <begin position="138"/>
        <end position="160"/>
    </location>
</feature>
<dbReference type="PANTHER" id="PTHR35011">
    <property type="entry name" value="2,3-DIKETO-L-GULONATE TRAP TRANSPORTER SMALL PERMEASE PROTEIN YIAM"/>
    <property type="match status" value="1"/>
</dbReference>
<name>A0A6I6JHN2_9BACT</name>
<comment type="subcellular location">
    <subcellularLocation>
        <location evidence="1">Cell inner membrane</location>
        <topology evidence="1">Multi-pass membrane protein</topology>
    </subcellularLocation>
</comment>
<proteinExistence type="inferred from homology"/>
<protein>
    <submittedName>
        <fullName evidence="11">TRAP transporter small permease subunit</fullName>
    </submittedName>
</protein>
<sequence>MEATKAALQRKPSLLDRLEGVMRKIAATCLMGMALVTGADVFMRGVFNTPIFGSEEIVSILGIIVVGFALPYAHYQKSHIGVEILVRRLSRRTREALKLLTNSATLALVAIITWRMFLYAQSQAESGEVSMNLELPEYLVIYVLSFGFCAYTLCLLADIIKFFKKREA</sequence>
<dbReference type="KEGG" id="psel:GM415_10405"/>
<keyword evidence="12" id="KW-1185">Reference proteome</keyword>
<comment type="similarity">
    <text evidence="8">Belongs to the TRAP transporter small permease family.</text>
</comment>
<dbReference type="InterPro" id="IPR007387">
    <property type="entry name" value="TRAP_DctQ"/>
</dbReference>
<keyword evidence="5 9" id="KW-0812">Transmembrane</keyword>
<dbReference type="GO" id="GO:0015740">
    <property type="term" value="P:C4-dicarboxylate transport"/>
    <property type="evidence" value="ECO:0007669"/>
    <property type="project" value="TreeGrafter"/>
</dbReference>
<dbReference type="GO" id="GO:0005886">
    <property type="term" value="C:plasma membrane"/>
    <property type="evidence" value="ECO:0007669"/>
    <property type="project" value="UniProtKB-SubCell"/>
</dbReference>
<dbReference type="InterPro" id="IPR055348">
    <property type="entry name" value="DctQ"/>
</dbReference>
<feature type="transmembrane region" description="Helical" evidence="9">
    <location>
        <begin position="21"/>
        <end position="45"/>
    </location>
</feature>
<gene>
    <name evidence="11" type="ORF">GM415_10405</name>
</gene>
<keyword evidence="3" id="KW-1003">Cell membrane</keyword>
<evidence type="ECO:0000256" key="8">
    <source>
        <dbReference type="ARBA" id="ARBA00038436"/>
    </source>
</evidence>
<dbReference type="Proteomes" id="UP000428328">
    <property type="component" value="Chromosome"/>
</dbReference>
<dbReference type="RefSeq" id="WP_158947892.1">
    <property type="nucleotide sequence ID" value="NZ_CP046400.1"/>
</dbReference>
<dbReference type="AlphaFoldDB" id="A0A6I6JHN2"/>
<keyword evidence="4" id="KW-0997">Cell inner membrane</keyword>
<evidence type="ECO:0000256" key="2">
    <source>
        <dbReference type="ARBA" id="ARBA00022448"/>
    </source>
</evidence>
<evidence type="ECO:0000256" key="3">
    <source>
        <dbReference type="ARBA" id="ARBA00022475"/>
    </source>
</evidence>
<keyword evidence="2" id="KW-0813">Transport</keyword>
<accession>A0A6I6JHN2</accession>
<keyword evidence="7 9" id="KW-0472">Membrane</keyword>
<evidence type="ECO:0000256" key="6">
    <source>
        <dbReference type="ARBA" id="ARBA00022989"/>
    </source>
</evidence>
<dbReference type="Pfam" id="PF04290">
    <property type="entry name" value="DctQ"/>
    <property type="match status" value="1"/>
</dbReference>
<feature type="transmembrane region" description="Helical" evidence="9">
    <location>
        <begin position="96"/>
        <end position="118"/>
    </location>
</feature>
<reference evidence="11 12" key="1">
    <citation type="submission" date="2019-11" db="EMBL/GenBank/DDBJ databases">
        <authorList>
            <person name="Zheng R.K."/>
            <person name="Sun C.M."/>
        </authorList>
    </citation>
    <scope>NUCLEOTIDE SEQUENCE [LARGE SCALE GENOMIC DNA]</scope>
    <source>
        <strain evidence="11 12">SRB007</strain>
    </source>
</reference>
<organism evidence="11 12">
    <name type="scientific">Pseudodesulfovibrio cashew</name>
    <dbReference type="NCBI Taxonomy" id="2678688"/>
    <lineage>
        <taxon>Bacteria</taxon>
        <taxon>Pseudomonadati</taxon>
        <taxon>Thermodesulfobacteriota</taxon>
        <taxon>Desulfovibrionia</taxon>
        <taxon>Desulfovibrionales</taxon>
        <taxon>Desulfovibrionaceae</taxon>
    </lineage>
</organism>
<keyword evidence="6 9" id="KW-1133">Transmembrane helix</keyword>
<evidence type="ECO:0000256" key="1">
    <source>
        <dbReference type="ARBA" id="ARBA00004429"/>
    </source>
</evidence>
<dbReference type="EMBL" id="CP046400">
    <property type="protein sequence ID" value="QGY40518.1"/>
    <property type="molecule type" value="Genomic_DNA"/>
</dbReference>
<evidence type="ECO:0000313" key="11">
    <source>
        <dbReference type="EMBL" id="QGY40518.1"/>
    </source>
</evidence>
<evidence type="ECO:0000313" key="12">
    <source>
        <dbReference type="Proteomes" id="UP000428328"/>
    </source>
</evidence>